<dbReference type="InterPro" id="IPR014729">
    <property type="entry name" value="Rossmann-like_a/b/a_fold"/>
</dbReference>
<dbReference type="GO" id="GO:0004595">
    <property type="term" value="F:pantetheine-phosphate adenylyltransferase activity"/>
    <property type="evidence" value="ECO:0007669"/>
    <property type="project" value="UniProtKB-UniRule"/>
</dbReference>
<dbReference type="CDD" id="cd02163">
    <property type="entry name" value="PPAT"/>
    <property type="match status" value="1"/>
</dbReference>
<evidence type="ECO:0000256" key="3">
    <source>
        <dbReference type="ARBA" id="ARBA00022695"/>
    </source>
</evidence>
<dbReference type="EMBL" id="JAUMVS010000082">
    <property type="protein sequence ID" value="MDO4842044.1"/>
    <property type="molecule type" value="Genomic_DNA"/>
</dbReference>
<feature type="binding site" evidence="9">
    <location>
        <position position="88"/>
    </location>
    <ligand>
        <name>substrate</name>
    </ligand>
</feature>
<evidence type="ECO:0000256" key="1">
    <source>
        <dbReference type="ARBA" id="ARBA00022490"/>
    </source>
</evidence>
<dbReference type="PANTHER" id="PTHR21342:SF1">
    <property type="entry name" value="PHOSPHOPANTETHEINE ADENYLYLTRANSFERASE"/>
    <property type="match status" value="1"/>
</dbReference>
<reference evidence="11" key="1">
    <citation type="submission" date="2023-07" db="EMBL/GenBank/DDBJ databases">
        <title>Between Cages and Wild: Unraveling the Impact of Captivity on Animal Microbiomes and Antimicrobial Resistance.</title>
        <authorList>
            <person name="Schmartz G.P."/>
            <person name="Rehner J."/>
            <person name="Schuff M.J."/>
            <person name="Becker S.L."/>
            <person name="Kravczyk M."/>
            <person name="Gurevich A."/>
            <person name="Francke R."/>
            <person name="Mueller R."/>
            <person name="Keller V."/>
            <person name="Keller A."/>
        </authorList>
    </citation>
    <scope>NUCLEOTIDE SEQUENCE</scope>
    <source>
        <strain evidence="11">S12M_St_49</strain>
    </source>
</reference>
<proteinExistence type="inferred from homology"/>
<dbReference type="PRINTS" id="PR01020">
    <property type="entry name" value="LPSBIOSNTHSS"/>
</dbReference>
<feature type="binding site" evidence="9">
    <location>
        <position position="10"/>
    </location>
    <ligand>
        <name>substrate</name>
    </ligand>
</feature>
<comment type="function">
    <text evidence="9">Reversibly transfers an adenylyl group from ATP to 4'-phosphopantetheine, yielding dephospho-CoA (dPCoA) and pyrophosphate.</text>
</comment>
<evidence type="ECO:0000256" key="2">
    <source>
        <dbReference type="ARBA" id="ARBA00022679"/>
    </source>
</evidence>
<gene>
    <name evidence="9 11" type="primary">coaD</name>
    <name evidence="11" type="ORF">Q3982_05150</name>
</gene>
<keyword evidence="3 9" id="KW-0548">Nucleotidyltransferase</keyword>
<accession>A0AA43RID0</accession>
<comment type="subcellular location">
    <subcellularLocation>
        <location evidence="9">Cytoplasm</location>
    </subcellularLocation>
</comment>
<dbReference type="SUPFAM" id="SSF52374">
    <property type="entry name" value="Nucleotidylyl transferase"/>
    <property type="match status" value="1"/>
</dbReference>
<evidence type="ECO:0000313" key="12">
    <source>
        <dbReference type="Proteomes" id="UP001168575"/>
    </source>
</evidence>
<dbReference type="Pfam" id="PF01467">
    <property type="entry name" value="CTP_transf_like"/>
    <property type="match status" value="1"/>
</dbReference>
<dbReference type="Proteomes" id="UP001168575">
    <property type="component" value="Unassembled WGS sequence"/>
</dbReference>
<dbReference type="GO" id="GO:0005524">
    <property type="term" value="F:ATP binding"/>
    <property type="evidence" value="ECO:0007669"/>
    <property type="project" value="UniProtKB-KW"/>
</dbReference>
<dbReference type="AlphaFoldDB" id="A0AA43RID0"/>
<name>A0AA43RID0_9ACTN</name>
<evidence type="ECO:0000256" key="5">
    <source>
        <dbReference type="ARBA" id="ARBA00022840"/>
    </source>
</evidence>
<keyword evidence="2 9" id="KW-0808">Transferase</keyword>
<feature type="binding site" evidence="9">
    <location>
        <begin position="10"/>
        <end position="11"/>
    </location>
    <ligand>
        <name>ATP</name>
        <dbReference type="ChEBI" id="CHEBI:30616"/>
    </ligand>
</feature>
<dbReference type="HAMAP" id="MF_00151">
    <property type="entry name" value="PPAT_bact"/>
    <property type="match status" value="1"/>
</dbReference>
<comment type="pathway">
    <text evidence="9">Cofactor biosynthesis; coenzyme A biosynthesis; CoA from (R)-pantothenate: step 4/5.</text>
</comment>
<feature type="binding site" evidence="9">
    <location>
        <begin position="124"/>
        <end position="130"/>
    </location>
    <ligand>
        <name>ATP</name>
        <dbReference type="ChEBI" id="CHEBI:30616"/>
    </ligand>
</feature>
<dbReference type="NCBIfam" id="TIGR01510">
    <property type="entry name" value="coaD_prev_kdtB"/>
    <property type="match status" value="1"/>
</dbReference>
<evidence type="ECO:0000256" key="9">
    <source>
        <dbReference type="HAMAP-Rule" id="MF_00151"/>
    </source>
</evidence>
<comment type="similarity">
    <text evidence="9">Belongs to the bacterial CoaD family.</text>
</comment>
<dbReference type="InterPro" id="IPR004821">
    <property type="entry name" value="Cyt_trans-like"/>
</dbReference>
<keyword evidence="4 9" id="KW-0547">Nucleotide-binding</keyword>
<dbReference type="EC" id="2.7.7.3" evidence="9"/>
<evidence type="ECO:0000256" key="6">
    <source>
        <dbReference type="ARBA" id="ARBA00022842"/>
    </source>
</evidence>
<keyword evidence="6 9" id="KW-0460">Magnesium</keyword>
<feature type="binding site" evidence="9">
    <location>
        <position position="42"/>
    </location>
    <ligand>
        <name>substrate</name>
    </ligand>
</feature>
<comment type="subunit">
    <text evidence="9">Homohexamer.</text>
</comment>
<feature type="binding site" evidence="9">
    <location>
        <begin position="89"/>
        <end position="91"/>
    </location>
    <ligand>
        <name>ATP</name>
        <dbReference type="ChEBI" id="CHEBI:30616"/>
    </ligand>
</feature>
<comment type="caution">
    <text evidence="11">The sequence shown here is derived from an EMBL/GenBank/DDBJ whole genome shotgun (WGS) entry which is preliminary data.</text>
</comment>
<evidence type="ECO:0000313" key="11">
    <source>
        <dbReference type="EMBL" id="MDO4842044.1"/>
    </source>
</evidence>
<comment type="catalytic activity">
    <reaction evidence="8 9">
        <text>(R)-4'-phosphopantetheine + ATP + H(+) = 3'-dephospho-CoA + diphosphate</text>
        <dbReference type="Rhea" id="RHEA:19801"/>
        <dbReference type="ChEBI" id="CHEBI:15378"/>
        <dbReference type="ChEBI" id="CHEBI:30616"/>
        <dbReference type="ChEBI" id="CHEBI:33019"/>
        <dbReference type="ChEBI" id="CHEBI:57328"/>
        <dbReference type="ChEBI" id="CHEBI:61723"/>
        <dbReference type="EC" id="2.7.7.3"/>
    </reaction>
</comment>
<dbReference type="Gene3D" id="3.40.50.620">
    <property type="entry name" value="HUPs"/>
    <property type="match status" value="1"/>
</dbReference>
<keyword evidence="1 9" id="KW-0963">Cytoplasm</keyword>
<feature type="binding site" evidence="9">
    <location>
        <position position="74"/>
    </location>
    <ligand>
        <name>substrate</name>
    </ligand>
</feature>
<dbReference type="GO" id="GO:0015937">
    <property type="term" value="P:coenzyme A biosynthetic process"/>
    <property type="evidence" value="ECO:0007669"/>
    <property type="project" value="UniProtKB-UniRule"/>
</dbReference>
<keyword evidence="12" id="KW-1185">Reference proteome</keyword>
<protein>
    <recommendedName>
        <fullName evidence="9">Phosphopantetheine adenylyltransferase</fullName>
        <ecNumber evidence="9">2.7.7.3</ecNumber>
    </recommendedName>
    <alternativeName>
        <fullName evidence="9">Dephospho-CoA pyrophosphorylase</fullName>
    </alternativeName>
    <alternativeName>
        <fullName evidence="9">Pantetheine-phosphate adenylyltransferase</fullName>
        <shortName evidence="9">PPAT</shortName>
    </alternativeName>
</protein>
<evidence type="ECO:0000256" key="8">
    <source>
        <dbReference type="ARBA" id="ARBA00029346"/>
    </source>
</evidence>
<keyword evidence="5 9" id="KW-0067">ATP-binding</keyword>
<feature type="binding site" evidence="9">
    <location>
        <position position="18"/>
    </location>
    <ligand>
        <name>ATP</name>
        <dbReference type="ChEBI" id="CHEBI:30616"/>
    </ligand>
</feature>
<evidence type="ECO:0000259" key="10">
    <source>
        <dbReference type="Pfam" id="PF01467"/>
    </source>
</evidence>
<comment type="cofactor">
    <cofactor evidence="9">
        <name>Mg(2+)</name>
        <dbReference type="ChEBI" id="CHEBI:18420"/>
    </cofactor>
</comment>
<dbReference type="PANTHER" id="PTHR21342">
    <property type="entry name" value="PHOSPHOPANTETHEINE ADENYLYLTRANSFERASE"/>
    <property type="match status" value="1"/>
</dbReference>
<dbReference type="GO" id="GO:0005737">
    <property type="term" value="C:cytoplasm"/>
    <property type="evidence" value="ECO:0007669"/>
    <property type="project" value="UniProtKB-SubCell"/>
</dbReference>
<sequence length="159" mass="18122">MRQIAIVPGTFDPITLGHLDIIRRASQLFSKVIVGVAASKRKHPKFDIDTRVALVREATADLENVDVKPFDNMLVNFARDNNAEVIVKGLRAITDFEYEFQQGALNHQIDPNLENIYIMSDPEYMYVSSSVVRELHELDADISKLVPKCVLEYYNNLKK</sequence>
<evidence type="ECO:0000256" key="4">
    <source>
        <dbReference type="ARBA" id="ARBA00022741"/>
    </source>
</evidence>
<feature type="binding site" evidence="9">
    <location>
        <position position="99"/>
    </location>
    <ligand>
        <name>ATP</name>
        <dbReference type="ChEBI" id="CHEBI:30616"/>
    </ligand>
</feature>
<dbReference type="InterPro" id="IPR001980">
    <property type="entry name" value="PPAT"/>
</dbReference>
<dbReference type="NCBIfam" id="TIGR00125">
    <property type="entry name" value="cyt_tran_rel"/>
    <property type="match status" value="1"/>
</dbReference>
<feature type="domain" description="Cytidyltransferase-like" evidence="10">
    <location>
        <begin position="6"/>
        <end position="134"/>
    </location>
</feature>
<feature type="site" description="Transition state stabilizer" evidence="9">
    <location>
        <position position="18"/>
    </location>
</feature>
<evidence type="ECO:0000256" key="7">
    <source>
        <dbReference type="ARBA" id="ARBA00022993"/>
    </source>
</evidence>
<organism evidence="11 12">
    <name type="scientific">Phoenicibacter congonensis</name>
    <dbReference type="NCBI Taxonomy" id="1944646"/>
    <lineage>
        <taxon>Bacteria</taxon>
        <taxon>Bacillati</taxon>
        <taxon>Actinomycetota</taxon>
        <taxon>Coriobacteriia</taxon>
        <taxon>Eggerthellales</taxon>
        <taxon>Eggerthellaceae</taxon>
        <taxon>Phoenicibacter</taxon>
    </lineage>
</organism>
<keyword evidence="7 9" id="KW-0173">Coenzyme A biosynthesis</keyword>